<accession>A0ABT1I297</accession>
<gene>
    <name evidence="3" type="ORF">LX15_005639</name>
</gene>
<dbReference type="InterPro" id="IPR024520">
    <property type="entry name" value="DUF3558"/>
</dbReference>
<evidence type="ECO:0000313" key="3">
    <source>
        <dbReference type="EMBL" id="MCP2261912.1"/>
    </source>
</evidence>
<feature type="compositionally biased region" description="Low complexity" evidence="1">
    <location>
        <begin position="37"/>
        <end position="52"/>
    </location>
</feature>
<organism evidence="3 4">
    <name type="scientific">Streptoalloteichus tenebrarius (strain ATCC 17920 / DSM 40477 / JCM 4838 / CBS 697.72 / NBRC 16177 / NCIMB 11028 / NRRL B-12390 / A12253. 1 / ISP 5477)</name>
    <name type="common">Streptomyces tenebrarius</name>
    <dbReference type="NCBI Taxonomy" id="1933"/>
    <lineage>
        <taxon>Bacteria</taxon>
        <taxon>Bacillati</taxon>
        <taxon>Actinomycetota</taxon>
        <taxon>Actinomycetes</taxon>
        <taxon>Pseudonocardiales</taxon>
        <taxon>Pseudonocardiaceae</taxon>
        <taxon>Streptoalloteichus</taxon>
    </lineage>
</organism>
<keyword evidence="2" id="KW-0732">Signal</keyword>
<feature type="chain" id="PRO_5046349376" description="DUF3558 domain-containing protein" evidence="2">
    <location>
        <begin position="33"/>
        <end position="207"/>
    </location>
</feature>
<dbReference type="RefSeq" id="WP_253673368.1">
    <property type="nucleotide sequence ID" value="NZ_JAMTCP010000052.1"/>
</dbReference>
<sequence>MSKIQGWQTGVLVLAGLMVAGCSSSTTGTPTAADHATNSPTTTSGPTNRSPSANAGPSLAPRVANPKNLRGQDACQLLTPQQQTQLTFTQPGKKGTSIFGEPECDWSNDNLRIRLASDTKRRGLEETYLRKERFPDFTPSTVDGYPAVRTGRNDKIKSCRVDLGVADDQVLYIEFDRNSRNNPEYEDPCGFAEKVGKMVLDNLPPAR</sequence>
<evidence type="ECO:0000256" key="1">
    <source>
        <dbReference type="SAM" id="MobiDB-lite"/>
    </source>
</evidence>
<feature type="region of interest" description="Disordered" evidence="1">
    <location>
        <begin position="25"/>
        <end position="66"/>
    </location>
</feature>
<name>A0ABT1I297_STRSD</name>
<feature type="signal peptide" evidence="2">
    <location>
        <begin position="1"/>
        <end position="32"/>
    </location>
</feature>
<keyword evidence="4" id="KW-1185">Reference proteome</keyword>
<evidence type="ECO:0000256" key="2">
    <source>
        <dbReference type="SAM" id="SignalP"/>
    </source>
</evidence>
<evidence type="ECO:0008006" key="5">
    <source>
        <dbReference type="Google" id="ProtNLM"/>
    </source>
</evidence>
<proteinExistence type="predicted"/>
<dbReference type="PROSITE" id="PS51257">
    <property type="entry name" value="PROKAR_LIPOPROTEIN"/>
    <property type="match status" value="1"/>
</dbReference>
<dbReference type="Proteomes" id="UP001205311">
    <property type="component" value="Unassembled WGS sequence"/>
</dbReference>
<evidence type="ECO:0000313" key="4">
    <source>
        <dbReference type="Proteomes" id="UP001205311"/>
    </source>
</evidence>
<reference evidence="3 4" key="1">
    <citation type="submission" date="2022-06" db="EMBL/GenBank/DDBJ databases">
        <title>Genomic Encyclopedia of Archaeal and Bacterial Type Strains, Phase II (KMG-II): from individual species to whole genera.</title>
        <authorList>
            <person name="Goeker M."/>
        </authorList>
    </citation>
    <scope>NUCLEOTIDE SEQUENCE [LARGE SCALE GENOMIC DNA]</scope>
    <source>
        <strain evidence="3 4">DSM 40477</strain>
    </source>
</reference>
<comment type="caution">
    <text evidence="3">The sequence shown here is derived from an EMBL/GenBank/DDBJ whole genome shotgun (WGS) entry which is preliminary data.</text>
</comment>
<protein>
    <recommendedName>
        <fullName evidence="5">DUF3558 domain-containing protein</fullName>
    </recommendedName>
</protein>
<dbReference type="EMBL" id="JAMTCP010000052">
    <property type="protein sequence ID" value="MCP2261912.1"/>
    <property type="molecule type" value="Genomic_DNA"/>
</dbReference>
<dbReference type="Pfam" id="PF12079">
    <property type="entry name" value="DUF3558"/>
    <property type="match status" value="1"/>
</dbReference>